<gene>
    <name evidence="2" type="ORF">DICVIV_09567</name>
</gene>
<feature type="compositionally biased region" description="Basic residues" evidence="1">
    <location>
        <begin position="18"/>
        <end position="28"/>
    </location>
</feature>
<keyword evidence="3" id="KW-1185">Reference proteome</keyword>
<dbReference type="InterPro" id="IPR011009">
    <property type="entry name" value="Kinase-like_dom_sf"/>
</dbReference>
<dbReference type="STRING" id="29172.A0A0D8XPU9"/>
<dbReference type="SUPFAM" id="SSF56112">
    <property type="entry name" value="Protein kinase-like (PK-like)"/>
    <property type="match status" value="1"/>
</dbReference>
<feature type="region of interest" description="Disordered" evidence="1">
    <location>
        <begin position="1"/>
        <end position="28"/>
    </location>
</feature>
<reference evidence="3" key="2">
    <citation type="journal article" date="2016" name="Sci. Rep.">
        <title>Dictyocaulus viviparus genome, variome and transcriptome elucidate lungworm biology and support future intervention.</title>
        <authorList>
            <person name="McNulty S.N."/>
            <person name="Strube C."/>
            <person name="Rosa B.A."/>
            <person name="Martin J.C."/>
            <person name="Tyagi R."/>
            <person name="Choi Y.J."/>
            <person name="Wang Q."/>
            <person name="Hallsworth Pepin K."/>
            <person name="Zhang X."/>
            <person name="Ozersky P."/>
            <person name="Wilson R.K."/>
            <person name="Sternberg P.W."/>
            <person name="Gasser R.B."/>
            <person name="Mitreva M."/>
        </authorList>
    </citation>
    <scope>NUCLEOTIDE SEQUENCE [LARGE SCALE GENOMIC DNA]</scope>
    <source>
        <strain evidence="3">HannoverDv2000</strain>
    </source>
</reference>
<evidence type="ECO:0000313" key="3">
    <source>
        <dbReference type="Proteomes" id="UP000053766"/>
    </source>
</evidence>
<dbReference type="Gene3D" id="3.30.200.20">
    <property type="entry name" value="Phosphorylase Kinase, domain 1"/>
    <property type="match status" value="1"/>
</dbReference>
<accession>A0A0D8XPU9</accession>
<evidence type="ECO:0000313" key="2">
    <source>
        <dbReference type="EMBL" id="KJH44401.1"/>
    </source>
</evidence>
<dbReference type="AlphaFoldDB" id="A0A0D8XPU9"/>
<sequence length="109" mass="12408">MEKNAMNMNKKKEEIDRQRKRTIPLKTSSKKQTKDLALYAALKAESNFVAGGTVLKLEVQVLRRLSGLPHVPQLIHSGKKEHYCYMVMTLLGDSLVALQRDKGPKKQIF</sequence>
<proteinExistence type="predicted"/>
<name>A0A0D8XPU9_DICVI</name>
<organism evidence="2 3">
    <name type="scientific">Dictyocaulus viviparus</name>
    <name type="common">Bovine lungworm</name>
    <dbReference type="NCBI Taxonomy" id="29172"/>
    <lineage>
        <taxon>Eukaryota</taxon>
        <taxon>Metazoa</taxon>
        <taxon>Ecdysozoa</taxon>
        <taxon>Nematoda</taxon>
        <taxon>Chromadorea</taxon>
        <taxon>Rhabditida</taxon>
        <taxon>Rhabditina</taxon>
        <taxon>Rhabditomorpha</taxon>
        <taxon>Strongyloidea</taxon>
        <taxon>Metastrongylidae</taxon>
        <taxon>Dictyocaulus</taxon>
    </lineage>
</organism>
<evidence type="ECO:0000256" key="1">
    <source>
        <dbReference type="SAM" id="MobiDB-lite"/>
    </source>
</evidence>
<protein>
    <submittedName>
        <fullName evidence="2">Uncharacterized protein</fullName>
    </submittedName>
</protein>
<reference evidence="2 3" key="1">
    <citation type="submission" date="2013-11" db="EMBL/GenBank/DDBJ databases">
        <title>Draft genome of the bovine lungworm Dictyocaulus viviparus.</title>
        <authorList>
            <person name="Mitreva M."/>
        </authorList>
    </citation>
    <scope>NUCLEOTIDE SEQUENCE [LARGE SCALE GENOMIC DNA]</scope>
    <source>
        <strain evidence="2 3">HannoverDv2000</strain>
    </source>
</reference>
<dbReference type="EMBL" id="KN716476">
    <property type="protein sequence ID" value="KJH44401.1"/>
    <property type="molecule type" value="Genomic_DNA"/>
</dbReference>
<dbReference type="Proteomes" id="UP000053766">
    <property type="component" value="Unassembled WGS sequence"/>
</dbReference>
<dbReference type="OrthoDB" id="5868564at2759"/>